<gene>
    <name evidence="5" type="ORF">GT409_07825</name>
</gene>
<evidence type="ECO:0008006" key="7">
    <source>
        <dbReference type="Google" id="ProtNLM"/>
    </source>
</evidence>
<evidence type="ECO:0000259" key="3">
    <source>
        <dbReference type="Pfam" id="PF01272"/>
    </source>
</evidence>
<reference evidence="5 6" key="1">
    <citation type="submission" date="2020-01" db="EMBL/GenBank/DDBJ databases">
        <title>Ponticoccus aerotolerans gen. nov., sp. nov., an anaerobic bacterium and proposal of Ponticoccusceae fam. nov., Ponticoccusles ord. nov. and Ponticoccuse classis nov. in the phylum Kiritimatiellaeota.</title>
        <authorList>
            <person name="Zhou L.Y."/>
            <person name="Du Z.J."/>
        </authorList>
    </citation>
    <scope>NUCLEOTIDE SEQUENCE [LARGE SCALE GENOMIC DNA]</scope>
    <source>
        <strain evidence="5 6">S-5007</strain>
    </source>
</reference>
<dbReference type="InterPro" id="IPR023459">
    <property type="entry name" value="Tscrpt_elong_fac_GreA/B_fam"/>
</dbReference>
<evidence type="ECO:0000256" key="1">
    <source>
        <dbReference type="ARBA" id="ARBA00023015"/>
    </source>
</evidence>
<dbReference type="GO" id="GO:0006354">
    <property type="term" value="P:DNA-templated transcription elongation"/>
    <property type="evidence" value="ECO:0007669"/>
    <property type="project" value="TreeGrafter"/>
</dbReference>
<organism evidence="5 6">
    <name type="scientific">Tichowtungia aerotolerans</name>
    <dbReference type="NCBI Taxonomy" id="2697043"/>
    <lineage>
        <taxon>Bacteria</taxon>
        <taxon>Pseudomonadati</taxon>
        <taxon>Kiritimatiellota</taxon>
        <taxon>Tichowtungiia</taxon>
        <taxon>Tichowtungiales</taxon>
        <taxon>Tichowtungiaceae</taxon>
        <taxon>Tichowtungia</taxon>
    </lineage>
</organism>
<dbReference type="PANTHER" id="PTHR30437">
    <property type="entry name" value="TRANSCRIPTION ELONGATION FACTOR GREA"/>
    <property type="match status" value="1"/>
</dbReference>
<dbReference type="GO" id="GO:0032784">
    <property type="term" value="P:regulation of DNA-templated transcription elongation"/>
    <property type="evidence" value="ECO:0007669"/>
    <property type="project" value="InterPro"/>
</dbReference>
<dbReference type="KEGG" id="taer:GT409_07825"/>
<dbReference type="Proteomes" id="UP000464954">
    <property type="component" value="Chromosome"/>
</dbReference>
<keyword evidence="1" id="KW-0805">Transcription regulation</keyword>
<dbReference type="GO" id="GO:0003677">
    <property type="term" value="F:DNA binding"/>
    <property type="evidence" value="ECO:0007669"/>
    <property type="project" value="InterPro"/>
</dbReference>
<dbReference type="RefSeq" id="WP_160628545.1">
    <property type="nucleotide sequence ID" value="NZ_CP047593.1"/>
</dbReference>
<dbReference type="InterPro" id="IPR001437">
    <property type="entry name" value="Tscrpt_elong_fac_GreA/B_C"/>
</dbReference>
<dbReference type="Gene3D" id="3.10.50.30">
    <property type="entry name" value="Transcription elongation factor, GreA/GreB, C-terminal domain"/>
    <property type="match status" value="1"/>
</dbReference>
<dbReference type="InterPro" id="IPR036953">
    <property type="entry name" value="GreA/GreB_C_sf"/>
</dbReference>
<dbReference type="Pfam" id="PF01272">
    <property type="entry name" value="GreA_GreB"/>
    <property type="match status" value="1"/>
</dbReference>
<sequence length="706" mass="79946">MALTEEQLLAHLEAETVPVDELIEEFDALAADGKDVRAFEWAELLKDNLIDKKQLDGAVAVYKWMALKQESSPAIAQKELLHILSTSRKEQKFIEPAFEKASSIEEAFLRLRHLRAMKRGMLCYNKTWGFGIIDRIDAFYQKVEIEFEKKGDHELAFSYAAEALEVLDDDHLLAIRHNDPEKFAEMLKKEPGEIIRITLRSYGSLSVNQLEDHFVPDLFDESGWKKFWSAARKDLKDDPLIEIPTKRSVPIRVRTKAKAYDEEWFAKLRTERDVPALFKKFEEILAQNIKEVEPYMADAIADRLAFAIKGGALNQPGWIACALVYAEQLGVEPTDIDCAAELTKLAELDDLPALLEELPARFMQAFINRLFDGSGTARSFLLRRLPEFGTTALNETIEALIRNGAEEELSEQILDTVRRRQCSPAMLLWVLRNEEKAAAWGMDDKADLSFQTIELIEQEHGGAALRAQNQLREQIENVSSLKTILAAMTDSQKRDFMRRISESPAWSKLDRQSLQAKIIKISPDLHEVVLKKTAAPKQEKNPRITSSRSYQARKDQFEDIIRKQIPENSKEIELARSYGDLRENAEFKYAKEKQRLLGLQAEELQNALDTVKPTDFAGFPYDVAGIATGVELEYADGSRETYYILGEWDQNEQMHIISCQAGMAKALNGAKAGEKTQVPTSSGISAEVTVTAVTPLPEHIKAWVKG</sequence>
<name>A0A6P1M8H4_9BACT</name>
<evidence type="ECO:0000313" key="5">
    <source>
        <dbReference type="EMBL" id="QHI69363.1"/>
    </source>
</evidence>
<dbReference type="Gene3D" id="1.10.287.180">
    <property type="entry name" value="Transcription elongation factor, GreA/GreB, N-terminal domain"/>
    <property type="match status" value="1"/>
</dbReference>
<dbReference type="InterPro" id="IPR036805">
    <property type="entry name" value="Tscrpt_elong_fac_GreA/B_N_sf"/>
</dbReference>
<dbReference type="Pfam" id="PF03449">
    <property type="entry name" value="GreA_GreB_N"/>
    <property type="match status" value="1"/>
</dbReference>
<dbReference type="AlphaFoldDB" id="A0A6P1M8H4"/>
<dbReference type="EMBL" id="CP047593">
    <property type="protein sequence ID" value="QHI69363.1"/>
    <property type="molecule type" value="Genomic_DNA"/>
</dbReference>
<feature type="domain" description="Transcription elongation factor GreA/GreB C-terminal" evidence="3">
    <location>
        <begin position="622"/>
        <end position="694"/>
    </location>
</feature>
<dbReference type="InterPro" id="IPR022691">
    <property type="entry name" value="Tscrpt_elong_fac_GreA/B_N"/>
</dbReference>
<dbReference type="PANTHER" id="PTHR30437:SF4">
    <property type="entry name" value="TRANSCRIPTION ELONGATION FACTOR GREA"/>
    <property type="match status" value="1"/>
</dbReference>
<evidence type="ECO:0000313" key="6">
    <source>
        <dbReference type="Proteomes" id="UP000464954"/>
    </source>
</evidence>
<accession>A0A6P1M8H4</accession>
<keyword evidence="2" id="KW-0804">Transcription</keyword>
<proteinExistence type="predicted"/>
<evidence type="ECO:0000256" key="2">
    <source>
        <dbReference type="ARBA" id="ARBA00023163"/>
    </source>
</evidence>
<evidence type="ECO:0000259" key="4">
    <source>
        <dbReference type="Pfam" id="PF03449"/>
    </source>
</evidence>
<dbReference type="SUPFAM" id="SSF46557">
    <property type="entry name" value="GreA transcript cleavage protein, N-terminal domain"/>
    <property type="match status" value="1"/>
</dbReference>
<dbReference type="GO" id="GO:0070063">
    <property type="term" value="F:RNA polymerase binding"/>
    <property type="evidence" value="ECO:0007669"/>
    <property type="project" value="InterPro"/>
</dbReference>
<dbReference type="SUPFAM" id="SSF54534">
    <property type="entry name" value="FKBP-like"/>
    <property type="match status" value="1"/>
</dbReference>
<protein>
    <recommendedName>
        <fullName evidence="7">Transcription elongation factor GreA</fullName>
    </recommendedName>
</protein>
<keyword evidence="6" id="KW-1185">Reference proteome</keyword>
<feature type="domain" description="Transcription elongation factor GreA/GreB N-terminal" evidence="4">
    <location>
        <begin position="547"/>
        <end position="611"/>
    </location>
</feature>